<accession>A0A0N8PP93</accession>
<comment type="caution">
    <text evidence="2">The sequence shown here is derived from an EMBL/GenBank/DDBJ whole genome shotgun (WGS) entry which is preliminary data.</text>
</comment>
<gene>
    <name evidence="2" type="ORF">AN477_10970</name>
</gene>
<dbReference type="EMBL" id="LJCO01000046">
    <property type="protein sequence ID" value="KPV43685.1"/>
    <property type="molecule type" value="Genomic_DNA"/>
</dbReference>
<feature type="transmembrane region" description="Helical" evidence="1">
    <location>
        <begin position="152"/>
        <end position="170"/>
    </location>
</feature>
<evidence type="ECO:0000313" key="3">
    <source>
        <dbReference type="Proteomes" id="UP000050482"/>
    </source>
</evidence>
<feature type="transmembrane region" description="Helical" evidence="1">
    <location>
        <begin position="182"/>
        <end position="199"/>
    </location>
</feature>
<feature type="transmembrane region" description="Helical" evidence="1">
    <location>
        <begin position="126"/>
        <end position="146"/>
    </location>
</feature>
<keyword evidence="1" id="KW-0812">Transmembrane</keyword>
<dbReference type="AlphaFoldDB" id="A0A0N8PP93"/>
<sequence length="226" mass="25148">MQVAERTFGPYQFWIDFLRLCMGERVIKDNLDIPFDKAVVRSRYAALWASTLTAYAAAITYLHRDGLPKWLMTQSTSLRAVLLVIIALVLAGVSGTVGYGVLRLYTLVTHNLTTNLFKVRGQRLRLLSVETTLLSLVLPIAAGWVLQLYSLVLGWAVMLIAILYGLILLSRIYNVIFHIHRLRGLYVLVGGTLVTWFVLSIGALAIAVAAAVVGFLILLVLRAFHH</sequence>
<name>A0A0N8PP93_9BACL</name>
<protein>
    <recommendedName>
        <fullName evidence="4">Yip1 domain-containing protein</fullName>
    </recommendedName>
</protein>
<dbReference type="OrthoDB" id="2377238at2"/>
<feature type="transmembrane region" description="Helical" evidence="1">
    <location>
        <begin position="205"/>
        <end position="224"/>
    </location>
</feature>
<evidence type="ECO:0000256" key="1">
    <source>
        <dbReference type="SAM" id="Phobius"/>
    </source>
</evidence>
<evidence type="ECO:0000313" key="2">
    <source>
        <dbReference type="EMBL" id="KPV43685.1"/>
    </source>
</evidence>
<keyword evidence="1" id="KW-1133">Transmembrane helix</keyword>
<feature type="transmembrane region" description="Helical" evidence="1">
    <location>
        <begin position="44"/>
        <end position="62"/>
    </location>
</feature>
<organism evidence="2 3">
    <name type="scientific">Alicyclobacillus ferrooxydans</name>
    <dbReference type="NCBI Taxonomy" id="471514"/>
    <lineage>
        <taxon>Bacteria</taxon>
        <taxon>Bacillati</taxon>
        <taxon>Bacillota</taxon>
        <taxon>Bacilli</taxon>
        <taxon>Bacillales</taxon>
        <taxon>Alicyclobacillaceae</taxon>
        <taxon>Alicyclobacillus</taxon>
    </lineage>
</organism>
<keyword evidence="3" id="KW-1185">Reference proteome</keyword>
<dbReference type="Proteomes" id="UP000050482">
    <property type="component" value="Unassembled WGS sequence"/>
</dbReference>
<dbReference type="RefSeq" id="WP_054969208.1">
    <property type="nucleotide sequence ID" value="NZ_LJCO01000046.1"/>
</dbReference>
<reference evidence="2 3" key="1">
    <citation type="submission" date="2015-09" db="EMBL/GenBank/DDBJ databases">
        <title>Draft genome sequence of Alicyclobacillus ferrooxydans DSM 22381.</title>
        <authorList>
            <person name="Hemp J."/>
        </authorList>
    </citation>
    <scope>NUCLEOTIDE SEQUENCE [LARGE SCALE GENOMIC DNA]</scope>
    <source>
        <strain evidence="2 3">TC-34</strain>
    </source>
</reference>
<keyword evidence="1" id="KW-0472">Membrane</keyword>
<proteinExistence type="predicted"/>
<evidence type="ECO:0008006" key="4">
    <source>
        <dbReference type="Google" id="ProtNLM"/>
    </source>
</evidence>
<feature type="transmembrane region" description="Helical" evidence="1">
    <location>
        <begin position="82"/>
        <end position="105"/>
    </location>
</feature>
<dbReference type="PATRIC" id="fig|471514.4.peg.1996"/>